<evidence type="ECO:0000256" key="3">
    <source>
        <dbReference type="ARBA" id="ARBA00022692"/>
    </source>
</evidence>
<feature type="region of interest" description="Disordered" evidence="6">
    <location>
        <begin position="307"/>
        <end position="329"/>
    </location>
</feature>
<feature type="transmembrane region" description="Helical" evidence="7">
    <location>
        <begin position="145"/>
        <end position="170"/>
    </location>
</feature>
<accession>A0ABS3T960</accession>
<feature type="transmembrane region" description="Helical" evidence="7">
    <location>
        <begin position="96"/>
        <end position="116"/>
    </location>
</feature>
<dbReference type="NCBIfam" id="TIGR00765">
    <property type="entry name" value="yihY_not_rbn"/>
    <property type="match status" value="1"/>
</dbReference>
<evidence type="ECO:0000256" key="6">
    <source>
        <dbReference type="SAM" id="MobiDB-lite"/>
    </source>
</evidence>
<evidence type="ECO:0000256" key="7">
    <source>
        <dbReference type="SAM" id="Phobius"/>
    </source>
</evidence>
<feature type="transmembrane region" description="Helical" evidence="7">
    <location>
        <begin position="222"/>
        <end position="242"/>
    </location>
</feature>
<dbReference type="PIRSF" id="PIRSF035875">
    <property type="entry name" value="RNase_BN"/>
    <property type="match status" value="1"/>
</dbReference>
<feature type="transmembrane region" description="Helical" evidence="7">
    <location>
        <begin position="182"/>
        <end position="210"/>
    </location>
</feature>
<keyword evidence="5 7" id="KW-0472">Membrane</keyword>
<comment type="caution">
    <text evidence="8">The sequence shown here is derived from an EMBL/GenBank/DDBJ whole genome shotgun (WGS) entry which is preliminary data.</text>
</comment>
<dbReference type="Pfam" id="PF03631">
    <property type="entry name" value="Virul_fac_BrkB"/>
    <property type="match status" value="1"/>
</dbReference>
<evidence type="ECO:0000313" key="9">
    <source>
        <dbReference type="Proteomes" id="UP000670527"/>
    </source>
</evidence>
<dbReference type="InterPro" id="IPR017039">
    <property type="entry name" value="Virul_fac_BrkB"/>
</dbReference>
<evidence type="ECO:0000256" key="2">
    <source>
        <dbReference type="ARBA" id="ARBA00022475"/>
    </source>
</evidence>
<keyword evidence="4 7" id="KW-1133">Transmembrane helix</keyword>
<keyword evidence="3 7" id="KW-0812">Transmembrane</keyword>
<dbReference type="EMBL" id="JAGETX010000002">
    <property type="protein sequence ID" value="MBO3270185.1"/>
    <property type="molecule type" value="Genomic_DNA"/>
</dbReference>
<gene>
    <name evidence="8" type="ORF">J4D97_05940</name>
</gene>
<evidence type="ECO:0000256" key="1">
    <source>
        <dbReference type="ARBA" id="ARBA00004651"/>
    </source>
</evidence>
<feature type="transmembrane region" description="Helical" evidence="7">
    <location>
        <begin position="33"/>
        <end position="56"/>
    </location>
</feature>
<keyword evidence="2" id="KW-1003">Cell membrane</keyword>
<evidence type="ECO:0000256" key="4">
    <source>
        <dbReference type="ARBA" id="ARBA00022989"/>
    </source>
</evidence>
<dbReference type="Proteomes" id="UP000670527">
    <property type="component" value="Unassembled WGS sequence"/>
</dbReference>
<name>A0ABS3T960_9BACT</name>
<feature type="transmembrane region" description="Helical" evidence="7">
    <location>
        <begin position="248"/>
        <end position="266"/>
    </location>
</feature>
<keyword evidence="9" id="KW-1185">Reference proteome</keyword>
<dbReference type="PANTHER" id="PTHR30213">
    <property type="entry name" value="INNER MEMBRANE PROTEIN YHJD"/>
    <property type="match status" value="1"/>
</dbReference>
<organism evidence="8 9">
    <name type="scientific">Hymenobacter defluvii</name>
    <dbReference type="NCBI Taxonomy" id="2054411"/>
    <lineage>
        <taxon>Bacteria</taxon>
        <taxon>Pseudomonadati</taxon>
        <taxon>Bacteroidota</taxon>
        <taxon>Cytophagia</taxon>
        <taxon>Cytophagales</taxon>
        <taxon>Hymenobacteraceae</taxon>
        <taxon>Hymenobacter</taxon>
    </lineage>
</organism>
<protein>
    <submittedName>
        <fullName evidence="8">YihY/virulence factor BrkB family protein</fullName>
    </submittedName>
</protein>
<evidence type="ECO:0000256" key="5">
    <source>
        <dbReference type="ARBA" id="ARBA00023136"/>
    </source>
</evidence>
<sequence length="329" mass="36020">MATRYTAANLGSILKCTASNFIENNSLRLAGALAYNAIFSLPPLLLIVITAASTFLDQDAVTGKLFTQIDGLVGAKAAATIQDSIRTFNQQQQGGISAIIGVGTLIFAATTFFVTLQESINSIWNVKAKPDTTTGSAWNFVRDRLLSFGLILSVALLLLMSFVISALLTAFTDYLSRLLPGITVVLIKVIDFVVSLGVTSLLFAMIYRYLPDAIIRWRDVRIGALITGTLFLLGKYLISFYISNFDPGSAYGAAGSIIVLLVWIYYSSLIIFFGAEFTQEYAAAYGQRVQPKAHAVRIETREVPFHKTEDSIDSGRPEPEGVWRDTKRK</sequence>
<reference evidence="8 9" key="1">
    <citation type="submission" date="2021-03" db="EMBL/GenBank/DDBJ databases">
        <authorList>
            <person name="Kim M.K."/>
        </authorList>
    </citation>
    <scope>NUCLEOTIDE SEQUENCE [LARGE SCALE GENOMIC DNA]</scope>
    <source>
        <strain evidence="8 9">BT507</strain>
    </source>
</reference>
<comment type="subcellular location">
    <subcellularLocation>
        <location evidence="1">Cell membrane</location>
        <topology evidence="1">Multi-pass membrane protein</topology>
    </subcellularLocation>
</comment>
<evidence type="ECO:0000313" key="8">
    <source>
        <dbReference type="EMBL" id="MBO3270185.1"/>
    </source>
</evidence>
<proteinExistence type="predicted"/>
<dbReference type="PANTHER" id="PTHR30213:SF1">
    <property type="entry name" value="INNER MEMBRANE PROTEIN YHJD"/>
    <property type="match status" value="1"/>
</dbReference>
<dbReference type="RefSeq" id="WP_208306777.1">
    <property type="nucleotide sequence ID" value="NZ_JAGETX010000002.1"/>
</dbReference>